<accession>A0ABP9Q1E7</accession>
<keyword evidence="2" id="KW-1185">Reference proteome</keyword>
<organism evidence="1 2">
    <name type="scientific">Nocardioides marinquilinus</name>
    <dbReference type="NCBI Taxonomy" id="1210400"/>
    <lineage>
        <taxon>Bacteria</taxon>
        <taxon>Bacillati</taxon>
        <taxon>Actinomycetota</taxon>
        <taxon>Actinomycetes</taxon>
        <taxon>Propionibacteriales</taxon>
        <taxon>Nocardioidaceae</taxon>
        <taxon>Nocardioides</taxon>
    </lineage>
</organism>
<protein>
    <recommendedName>
        <fullName evidence="3">GNAT family N-acetyltransferase</fullName>
    </recommendedName>
</protein>
<gene>
    <name evidence="1" type="ORF">GCM10023340_41020</name>
</gene>
<comment type="caution">
    <text evidence="1">The sequence shown here is derived from an EMBL/GenBank/DDBJ whole genome shotgun (WGS) entry which is preliminary data.</text>
</comment>
<reference evidence="2" key="1">
    <citation type="journal article" date="2019" name="Int. J. Syst. Evol. Microbiol.">
        <title>The Global Catalogue of Microorganisms (GCM) 10K type strain sequencing project: providing services to taxonomists for standard genome sequencing and annotation.</title>
        <authorList>
            <consortium name="The Broad Institute Genomics Platform"/>
            <consortium name="The Broad Institute Genome Sequencing Center for Infectious Disease"/>
            <person name="Wu L."/>
            <person name="Ma J."/>
        </authorList>
    </citation>
    <scope>NUCLEOTIDE SEQUENCE [LARGE SCALE GENOMIC DNA]</scope>
    <source>
        <strain evidence="2">JCM 18459</strain>
    </source>
</reference>
<dbReference type="Proteomes" id="UP001500221">
    <property type="component" value="Unassembled WGS sequence"/>
</dbReference>
<name>A0ABP9Q1E7_9ACTN</name>
<evidence type="ECO:0008006" key="3">
    <source>
        <dbReference type="Google" id="ProtNLM"/>
    </source>
</evidence>
<sequence length="242" mass="25157">MAEPDVRPLTPADLDWVADLAGARRAALVEHAPRFWRPAADAAARHRAFLGHLIADDATVGLRTDRGFVLAVPGRRRAVVDDWAVADPAAWAVDGVALLTALREALPGEAWVRVVGAAAETERLAAAAVVGLEPAEVWWHRDLPPTRVLGEPGAIGLSTPGTTGRLVPAPPVYDPGGPVLLVTATDSAEALAAVETEAARRGATVSVVSQRPDDLGTELLLVGAGYTRTSVFLEPPAGPAPA</sequence>
<dbReference type="EMBL" id="BAABKG010000006">
    <property type="protein sequence ID" value="GAA5155515.1"/>
    <property type="molecule type" value="Genomic_DNA"/>
</dbReference>
<proteinExistence type="predicted"/>
<evidence type="ECO:0000313" key="1">
    <source>
        <dbReference type="EMBL" id="GAA5155515.1"/>
    </source>
</evidence>
<dbReference type="RefSeq" id="WP_345463289.1">
    <property type="nucleotide sequence ID" value="NZ_BAABKG010000006.1"/>
</dbReference>
<evidence type="ECO:0000313" key="2">
    <source>
        <dbReference type="Proteomes" id="UP001500221"/>
    </source>
</evidence>